<gene>
    <name evidence="2" type="ORF">AUC70_03405</name>
</gene>
<dbReference type="Proteomes" id="UP000094172">
    <property type="component" value="Unassembled WGS sequence"/>
</dbReference>
<evidence type="ECO:0000256" key="1">
    <source>
        <dbReference type="SAM" id="Phobius"/>
    </source>
</evidence>
<keyword evidence="1" id="KW-0472">Membrane</keyword>
<proteinExistence type="predicted"/>
<dbReference type="STRING" id="1774970.AUC70_03405"/>
<keyword evidence="1" id="KW-1133">Transmembrane helix</keyword>
<evidence type="ECO:0000313" key="3">
    <source>
        <dbReference type="Proteomes" id="UP000094172"/>
    </source>
</evidence>
<name>A0A1E3VSI5_9HYPH</name>
<keyword evidence="1" id="KW-0812">Transmembrane</keyword>
<comment type="caution">
    <text evidence="2">The sequence shown here is derived from an EMBL/GenBank/DDBJ whole genome shotgun (WGS) entry which is preliminary data.</text>
</comment>
<keyword evidence="3" id="KW-1185">Reference proteome</keyword>
<accession>A0A1E3VSI5</accession>
<sequence length="73" mass="7898">MAFVSSALPLPFAPMDLTLTVSLDVGPALQPLYGAAVAWLTGRMVRQRIRRALIRVRLVKAVCGVPSYTLTSI</sequence>
<protein>
    <submittedName>
        <fullName evidence="2">Uncharacterized protein</fullName>
    </submittedName>
</protein>
<evidence type="ECO:0000313" key="2">
    <source>
        <dbReference type="EMBL" id="ODR95916.1"/>
    </source>
</evidence>
<dbReference type="AlphaFoldDB" id="A0A1E3VSI5"/>
<reference evidence="2 3" key="1">
    <citation type="journal article" date="2016" name="Environ. Microbiol.">
        <title>New Methyloceanibacter diversity from North Sea sediments includes methanotroph containing solely the soluble methane monooxygenase.</title>
        <authorList>
            <person name="Vekeman B."/>
            <person name="Kerckhof F.M."/>
            <person name="Cremers G."/>
            <person name="de Vos P."/>
            <person name="Vandamme P."/>
            <person name="Boon N."/>
            <person name="Op den Camp H.J."/>
            <person name="Heylen K."/>
        </authorList>
    </citation>
    <scope>NUCLEOTIDE SEQUENCE [LARGE SCALE GENOMIC DNA]</scope>
    <source>
        <strain evidence="2 3">R-67176</strain>
    </source>
</reference>
<organism evidence="2 3">
    <name type="scientific">Methyloceanibacter stevinii</name>
    <dbReference type="NCBI Taxonomy" id="1774970"/>
    <lineage>
        <taxon>Bacteria</taxon>
        <taxon>Pseudomonadati</taxon>
        <taxon>Pseudomonadota</taxon>
        <taxon>Alphaproteobacteria</taxon>
        <taxon>Hyphomicrobiales</taxon>
        <taxon>Hyphomicrobiaceae</taxon>
        <taxon>Methyloceanibacter</taxon>
    </lineage>
</organism>
<feature type="transmembrane region" description="Helical" evidence="1">
    <location>
        <begin position="28"/>
        <end position="45"/>
    </location>
</feature>
<dbReference type="EMBL" id="LPWE01000010">
    <property type="protein sequence ID" value="ODR95916.1"/>
    <property type="molecule type" value="Genomic_DNA"/>
</dbReference>